<dbReference type="GO" id="GO:0016787">
    <property type="term" value="F:hydrolase activity"/>
    <property type="evidence" value="ECO:0007669"/>
    <property type="project" value="UniProtKB-KW"/>
</dbReference>
<feature type="binding site" evidence="3">
    <location>
        <position position="45"/>
    </location>
    <ligand>
        <name>Mg(2+)</name>
        <dbReference type="ChEBI" id="CHEBI:18420"/>
        <label>1</label>
    </ligand>
</feature>
<dbReference type="CDD" id="cd14498">
    <property type="entry name" value="DSP"/>
    <property type="match status" value="1"/>
</dbReference>
<feature type="binding site" evidence="3">
    <location>
        <position position="263"/>
    </location>
    <ligand>
        <name>Mg(2+)</name>
        <dbReference type="ChEBI" id="CHEBI:18420"/>
        <label>1</label>
    </ligand>
</feature>
<comment type="cofactor">
    <cofactor evidence="3">
        <name>Mg(2+)</name>
        <dbReference type="ChEBI" id="CHEBI:18420"/>
    </cofactor>
    <text evidence="3">Binds 2 magnesium ions per subunit.</text>
</comment>
<dbReference type="eggNOG" id="COG1397">
    <property type="taxonomic scope" value="Bacteria"/>
</dbReference>
<dbReference type="InterPro" id="IPR005502">
    <property type="entry name" value="Ribosyl_crysJ1"/>
</dbReference>
<dbReference type="AlphaFoldDB" id="G7CH07"/>
<dbReference type="GO" id="GO:0046872">
    <property type="term" value="F:metal ion binding"/>
    <property type="evidence" value="ECO:0007669"/>
    <property type="project" value="UniProtKB-KW"/>
</dbReference>
<keyword evidence="2 4" id="KW-0378">Hydrolase</keyword>
<dbReference type="Gene3D" id="1.10.4080.10">
    <property type="entry name" value="ADP-ribosylation/Crystallin J1"/>
    <property type="match status" value="1"/>
</dbReference>
<dbReference type="PATRIC" id="fig|1078020.3.peg.2849"/>
<dbReference type="PANTHER" id="PTHR16222">
    <property type="entry name" value="ADP-RIBOSYLGLYCOHYDROLASE"/>
    <property type="match status" value="1"/>
</dbReference>
<proteinExistence type="inferred from homology"/>
<comment type="similarity">
    <text evidence="1">Belongs to the ADP-ribosylglycohydrolase family.</text>
</comment>
<evidence type="ECO:0000256" key="2">
    <source>
        <dbReference type="ARBA" id="ARBA00022801"/>
    </source>
</evidence>
<dbReference type="SUPFAM" id="SSF52799">
    <property type="entry name" value="(Phosphotyrosine protein) phosphatases II"/>
    <property type="match status" value="1"/>
</dbReference>
<dbReference type="Proteomes" id="UP000004915">
    <property type="component" value="Unassembled WGS sequence"/>
</dbReference>
<dbReference type="InterPro" id="IPR050792">
    <property type="entry name" value="ADP-ribosylglycohydrolase"/>
</dbReference>
<feature type="binding site" evidence="3">
    <location>
        <position position="44"/>
    </location>
    <ligand>
        <name>Mg(2+)</name>
        <dbReference type="ChEBI" id="CHEBI:18420"/>
        <label>1</label>
    </ligand>
</feature>
<evidence type="ECO:0000313" key="4">
    <source>
        <dbReference type="EMBL" id="EHI12117.1"/>
    </source>
</evidence>
<dbReference type="InterPro" id="IPR036705">
    <property type="entry name" value="Ribosyl_crysJ1_sf"/>
</dbReference>
<dbReference type="PANTHER" id="PTHR16222:SF24">
    <property type="entry name" value="ADP-RIBOSYLHYDROLASE ARH3"/>
    <property type="match status" value="1"/>
</dbReference>
<feature type="binding site" evidence="3">
    <location>
        <position position="43"/>
    </location>
    <ligand>
        <name>Mg(2+)</name>
        <dbReference type="ChEBI" id="CHEBI:18420"/>
        <label>1</label>
    </ligand>
</feature>
<keyword evidence="5" id="KW-1185">Reference proteome</keyword>
<sequence length="470" mass="49652">MLLATAAGDALGAGYEFDPPMGDDEPVGMIGGGLGPFAPGEWTDDTAMALAIAEIAATGVDLRDDSVQDHIVERWYEWARTAKDVGNQTSAVLSAVGRRGISARAAREESAVWHESAGRSGGNGSLMRTAPVALAHLDDEDALADAARAISELTHFDPEAGDACVMWCLAIRHAVLTGGFDVRIGLDHIDGSRRDLWAARLEEAESSRPEAFAGKNGWVVAALQGAWSSIVTTPIPVDDPAAGLFRADHLRLALEAAVRGGGDTDTVAAIAGGLLGAVHGASAVPAQWRLLLTGWPGLNTRGLVQLATDIVSGGQAESFDQAYGAYPESALAVRHPHDVDIWIGNAAALHRLPDGVDAVVSLCRVADEHIPDGATHLDVRLIDRVGDNANLDFVLLDTVRAVEQLRAENRTVYLHCVHAYSRTPTIAALYGARRQGIGIERALDEVCAVLSGANPNPEFRDALRRLHSGD</sequence>
<evidence type="ECO:0000256" key="1">
    <source>
        <dbReference type="ARBA" id="ARBA00010702"/>
    </source>
</evidence>
<gene>
    <name evidence="4" type="ORF">KEK_14498</name>
</gene>
<dbReference type="Pfam" id="PF03747">
    <property type="entry name" value="ADP_ribosyl_GH"/>
    <property type="match status" value="1"/>
</dbReference>
<protein>
    <submittedName>
        <fullName evidence="4">Ribosylglycohydrolase</fullName>
    </submittedName>
</protein>
<keyword evidence="3" id="KW-0460">Magnesium</keyword>
<dbReference type="InterPro" id="IPR029021">
    <property type="entry name" value="Prot-tyrosine_phosphatase-like"/>
</dbReference>
<accession>G7CH07</accession>
<evidence type="ECO:0000313" key="5">
    <source>
        <dbReference type="Proteomes" id="UP000004915"/>
    </source>
</evidence>
<reference evidence="4 5" key="1">
    <citation type="submission" date="2011-11" db="EMBL/GenBank/DDBJ databases">
        <authorList>
            <consortium name="Tuberculosis Structural Genomics Consortium"/>
            <person name="Ioerger T.R."/>
        </authorList>
    </citation>
    <scope>NUCLEOTIDE SEQUENCE [LARGE SCALE GENOMIC DNA]</scope>
    <source>
        <strain evidence="5">ATCC 19527 / DSM 44167 / CIP 105390 / JCM 6362 / NCTC 10409 / 316</strain>
    </source>
</reference>
<organism evidence="4 5">
    <name type="scientific">Mycolicibacterium thermoresistibile (strain ATCC 19527 / DSM 44167 / CIP 105390 / JCM 6362 / NCTC 10409 / 316)</name>
    <name type="common">Mycobacterium thermoresistibile</name>
    <dbReference type="NCBI Taxonomy" id="1078020"/>
    <lineage>
        <taxon>Bacteria</taxon>
        <taxon>Bacillati</taxon>
        <taxon>Actinomycetota</taxon>
        <taxon>Actinomycetes</taxon>
        <taxon>Mycobacteriales</taxon>
        <taxon>Mycobacteriaceae</taxon>
        <taxon>Mycolicibacterium</taxon>
    </lineage>
</organism>
<dbReference type="EMBL" id="AGVE01000046">
    <property type="protein sequence ID" value="EHI12117.1"/>
    <property type="molecule type" value="Genomic_DNA"/>
</dbReference>
<dbReference type="Gene3D" id="3.90.190.10">
    <property type="entry name" value="Protein tyrosine phosphatase superfamily"/>
    <property type="match status" value="1"/>
</dbReference>
<feature type="binding site" evidence="3">
    <location>
        <position position="266"/>
    </location>
    <ligand>
        <name>Mg(2+)</name>
        <dbReference type="ChEBI" id="CHEBI:18420"/>
        <label>1</label>
    </ligand>
</feature>
<feature type="binding site" evidence="3">
    <location>
        <position position="265"/>
    </location>
    <ligand>
        <name>Mg(2+)</name>
        <dbReference type="ChEBI" id="CHEBI:18420"/>
        <label>1</label>
    </ligand>
</feature>
<keyword evidence="3" id="KW-0479">Metal-binding</keyword>
<comment type="caution">
    <text evidence="4">The sequence shown here is derived from an EMBL/GenBank/DDBJ whole genome shotgun (WGS) entry which is preliminary data.</text>
</comment>
<dbReference type="SUPFAM" id="SSF101478">
    <property type="entry name" value="ADP-ribosylglycohydrolase"/>
    <property type="match status" value="1"/>
</dbReference>
<evidence type="ECO:0000256" key="3">
    <source>
        <dbReference type="PIRSR" id="PIRSR605502-1"/>
    </source>
</evidence>
<name>G7CH07_MYCT3</name>